<comment type="caution">
    <text evidence="4">The sequence shown here is derived from an EMBL/GenBank/DDBJ whole genome shotgun (WGS) entry which is preliminary data.</text>
</comment>
<dbReference type="Proteomes" id="UP001438707">
    <property type="component" value="Unassembled WGS sequence"/>
</dbReference>
<evidence type="ECO:0000256" key="2">
    <source>
        <dbReference type="SAM" id="MobiDB-lite"/>
    </source>
</evidence>
<reference evidence="4 5" key="1">
    <citation type="journal article" date="2024" name="Nat. Commun.">
        <title>Phylogenomics reveals the evolutionary origins of lichenization in chlorophyte algae.</title>
        <authorList>
            <person name="Puginier C."/>
            <person name="Libourel C."/>
            <person name="Otte J."/>
            <person name="Skaloud P."/>
            <person name="Haon M."/>
            <person name="Grisel S."/>
            <person name="Petersen M."/>
            <person name="Berrin J.G."/>
            <person name="Delaux P.M."/>
            <person name="Dal Grande F."/>
            <person name="Keller J."/>
        </authorList>
    </citation>
    <scope>NUCLEOTIDE SEQUENCE [LARGE SCALE GENOMIC DNA]</scope>
    <source>
        <strain evidence="4 5">SAG 2145</strain>
    </source>
</reference>
<feature type="region of interest" description="Disordered" evidence="2">
    <location>
        <begin position="629"/>
        <end position="648"/>
    </location>
</feature>
<evidence type="ECO:0000256" key="1">
    <source>
        <dbReference type="ARBA" id="ARBA00023163"/>
    </source>
</evidence>
<feature type="region of interest" description="Disordered" evidence="2">
    <location>
        <begin position="538"/>
        <end position="559"/>
    </location>
</feature>
<evidence type="ECO:0000313" key="4">
    <source>
        <dbReference type="EMBL" id="KAK9834614.1"/>
    </source>
</evidence>
<dbReference type="Pfam" id="PF05066">
    <property type="entry name" value="HARE-HTH"/>
    <property type="match status" value="1"/>
</dbReference>
<feature type="region of interest" description="Disordered" evidence="2">
    <location>
        <begin position="443"/>
        <end position="466"/>
    </location>
</feature>
<dbReference type="GO" id="GO:0006355">
    <property type="term" value="P:regulation of DNA-templated transcription"/>
    <property type="evidence" value="ECO:0007669"/>
    <property type="project" value="InterPro"/>
</dbReference>
<name>A0AAW1RLI9_9CHLO</name>
<keyword evidence="1" id="KW-0804">Transcription</keyword>
<protein>
    <recommendedName>
        <fullName evidence="3">HTH HARE-type domain-containing protein</fullName>
    </recommendedName>
</protein>
<feature type="compositionally biased region" description="Polar residues" evidence="2">
    <location>
        <begin position="379"/>
        <end position="388"/>
    </location>
</feature>
<accession>A0AAW1RLI9</accession>
<proteinExistence type="predicted"/>
<dbReference type="EMBL" id="JALJOS010000009">
    <property type="protein sequence ID" value="KAK9834614.1"/>
    <property type="molecule type" value="Genomic_DNA"/>
</dbReference>
<organism evidence="4 5">
    <name type="scientific">Apatococcus lobatus</name>
    <dbReference type="NCBI Taxonomy" id="904363"/>
    <lineage>
        <taxon>Eukaryota</taxon>
        <taxon>Viridiplantae</taxon>
        <taxon>Chlorophyta</taxon>
        <taxon>core chlorophytes</taxon>
        <taxon>Trebouxiophyceae</taxon>
        <taxon>Chlorellales</taxon>
        <taxon>Chlorellaceae</taxon>
        <taxon>Apatococcus</taxon>
    </lineage>
</organism>
<evidence type="ECO:0000313" key="5">
    <source>
        <dbReference type="Proteomes" id="UP001438707"/>
    </source>
</evidence>
<evidence type="ECO:0000259" key="3">
    <source>
        <dbReference type="PROSITE" id="PS51913"/>
    </source>
</evidence>
<sequence length="893" mass="92873">MSKKRSMIELGDTRKGANAAPGMLSSRGRLVKPKLWDDALDTGPNVGFRSASRPAGAQHESSASPMLGQGLPHSPSRTVSDNDAPVSSDDSMRPIPQPPTRPRGSAGINPFSGLSKRGSVPIRDETGRFIGVRPKTPAERMQKALTGSGGIFKSAAVAVLRLEKRLMATGEIARIALKRNLIKCQGKTPEATMASALYTDVKRKEGQSIFIRPHEGLFGLREWLEKGLPFQDPSDEMLEEVGAPQVKRVKFQDGGQYSGEQQRYSRIAPFTAEEQAAAEMDEDDMLQDGENMEPSSPGDEPLSASDRENNGEPGSSSNAPFFPQDSEFPLRRGQPQLAFSSIPPASRDARDQPSMPHSHPPRLPSPSMHAMGRLPVSLARQSSAAPTGQGSGAGQHSRAQAGLQSAFHGKGKAAASQGDEGALEEDGNIMLLLDAAKELHESGDHLQDGQRGGQHVHPTRQGMGAHHQIHPSLNPLANAPDHHRHGSHMGGPGRQGSGTGDSGSFGGPMRGGSARSGPRKLTALGGVPVLSKAGLGGLPHVAPTSSSPSGDGANLTGMSPNTAARTLAAVSGFDGPEVGIRIPPATAARTAQAAVKAASAAAQAAAVRAETAKLPRRARLELFVVGHGPGKIPKAPTPADGEGHGNEGGDEEVNILNLPLPEVNFDAFDGVVGSWPTGVEGSCELLSPAEMEAAENAAIDAAEAANALLLGSPPLPGSPTYGDGMLTGGEGDSSDGEDSSGQPDIPAGLLGTWKGPMGEQQLRKLASQLMILEGVMGNTHPQVGKAWLTLSKMYRAATDIPDGVAKAESALMRAWEILRHNQAGPMSAVPALPRPPHFAFPNASVPSSEEPDQASGSFKYLLDTTRGNGPPLGELAATIANLTSSGLLQPAAA</sequence>
<feature type="region of interest" description="Disordered" evidence="2">
    <location>
        <begin position="715"/>
        <end position="747"/>
    </location>
</feature>
<gene>
    <name evidence="4" type="ORF">WJX74_005777</name>
</gene>
<feature type="region of interest" description="Disordered" evidence="2">
    <location>
        <begin position="479"/>
        <end position="522"/>
    </location>
</feature>
<feature type="region of interest" description="Disordered" evidence="2">
    <location>
        <begin position="287"/>
        <end position="420"/>
    </location>
</feature>
<feature type="domain" description="HTH HARE-type" evidence="3">
    <location>
        <begin position="150"/>
        <end position="223"/>
    </location>
</feature>
<keyword evidence="5" id="KW-1185">Reference proteome</keyword>
<feature type="compositionally biased region" description="Gly residues" evidence="2">
    <location>
        <begin position="488"/>
        <end position="510"/>
    </location>
</feature>
<dbReference type="PROSITE" id="PS51913">
    <property type="entry name" value="HTH_HARE"/>
    <property type="match status" value="1"/>
</dbReference>
<dbReference type="InterPro" id="IPR007759">
    <property type="entry name" value="Asxl_HARE-HTH"/>
</dbReference>
<dbReference type="AlphaFoldDB" id="A0AAW1RLI9"/>
<feature type="region of interest" description="Disordered" evidence="2">
    <location>
        <begin position="1"/>
        <end position="120"/>
    </location>
</feature>